<evidence type="ECO:0000259" key="7">
    <source>
        <dbReference type="Pfam" id="PF08240"/>
    </source>
</evidence>
<dbReference type="EMBL" id="JAMRYU010000004">
    <property type="protein sequence ID" value="MDC4239543.1"/>
    <property type="molecule type" value="Genomic_DNA"/>
</dbReference>
<evidence type="ECO:0000256" key="1">
    <source>
        <dbReference type="ARBA" id="ARBA00001947"/>
    </source>
</evidence>
<evidence type="ECO:0000313" key="9">
    <source>
        <dbReference type="Proteomes" id="UP001141183"/>
    </source>
</evidence>
<comment type="cofactor">
    <cofactor evidence="1 5">
        <name>Zn(2+)</name>
        <dbReference type="ChEBI" id="CHEBI:29105"/>
    </cofactor>
</comment>
<dbReference type="Pfam" id="PF08240">
    <property type="entry name" value="ADH_N"/>
    <property type="match status" value="1"/>
</dbReference>
<keyword evidence="3 5" id="KW-0862">Zinc</keyword>
<keyword evidence="2 5" id="KW-0479">Metal-binding</keyword>
<evidence type="ECO:0000256" key="5">
    <source>
        <dbReference type="RuleBase" id="RU361277"/>
    </source>
</evidence>
<dbReference type="PROSITE" id="PS00059">
    <property type="entry name" value="ADH_ZINC"/>
    <property type="match status" value="1"/>
</dbReference>
<dbReference type="InterPro" id="IPR013149">
    <property type="entry name" value="ADH-like_C"/>
</dbReference>
<feature type="domain" description="Alcohol dehydrogenase-like N-terminal" evidence="7">
    <location>
        <begin position="26"/>
        <end position="143"/>
    </location>
</feature>
<dbReference type="PANTHER" id="PTHR42813">
    <property type="entry name" value="ZINC-TYPE ALCOHOL DEHYDROGENASE-LIKE"/>
    <property type="match status" value="1"/>
</dbReference>
<dbReference type="InterPro" id="IPR013154">
    <property type="entry name" value="ADH-like_N"/>
</dbReference>
<keyword evidence="9" id="KW-1185">Reference proteome</keyword>
<dbReference type="GO" id="GO:0016491">
    <property type="term" value="F:oxidoreductase activity"/>
    <property type="evidence" value="ECO:0007669"/>
    <property type="project" value="UniProtKB-KW"/>
</dbReference>
<comment type="similarity">
    <text evidence="5">Belongs to the zinc-containing alcohol dehydrogenase family.</text>
</comment>
<accession>A0A9X4B1V8</accession>
<evidence type="ECO:0000313" key="8">
    <source>
        <dbReference type="EMBL" id="MDC4239543.1"/>
    </source>
</evidence>
<evidence type="ECO:0000256" key="4">
    <source>
        <dbReference type="ARBA" id="ARBA00023002"/>
    </source>
</evidence>
<feature type="domain" description="Alcohol dehydrogenase-like C-terminal" evidence="6">
    <location>
        <begin position="187"/>
        <end position="255"/>
    </location>
</feature>
<evidence type="ECO:0000259" key="6">
    <source>
        <dbReference type="Pfam" id="PF00107"/>
    </source>
</evidence>
<evidence type="ECO:0000256" key="3">
    <source>
        <dbReference type="ARBA" id="ARBA00022833"/>
    </source>
</evidence>
<dbReference type="InterPro" id="IPR002328">
    <property type="entry name" value="ADH_Zn_CS"/>
</dbReference>
<dbReference type="CDD" id="cd08283">
    <property type="entry name" value="FDH_like_1"/>
    <property type="match status" value="1"/>
</dbReference>
<dbReference type="AlphaFoldDB" id="A0A9X4B1V8"/>
<dbReference type="Gene3D" id="3.90.180.10">
    <property type="entry name" value="Medium-chain alcohol dehydrogenases, catalytic domain"/>
    <property type="match status" value="1"/>
</dbReference>
<dbReference type="PANTHER" id="PTHR42813:SF2">
    <property type="entry name" value="DEHYDROGENASE, ZINC-CONTAINING, PUTATIVE (AFU_ORTHOLOGUE AFUA_2G02810)-RELATED"/>
    <property type="match status" value="1"/>
</dbReference>
<dbReference type="GO" id="GO:0008270">
    <property type="term" value="F:zinc ion binding"/>
    <property type="evidence" value="ECO:0007669"/>
    <property type="project" value="InterPro"/>
</dbReference>
<evidence type="ECO:0000256" key="2">
    <source>
        <dbReference type="ARBA" id="ARBA00022723"/>
    </source>
</evidence>
<keyword evidence="4" id="KW-0560">Oxidoreductase</keyword>
<dbReference type="InterPro" id="IPR011032">
    <property type="entry name" value="GroES-like_sf"/>
</dbReference>
<comment type="caution">
    <text evidence="8">The sequence shown here is derived from an EMBL/GenBank/DDBJ whole genome shotgun (WGS) entry which is preliminary data.</text>
</comment>
<dbReference type="InterPro" id="IPR036291">
    <property type="entry name" value="NAD(P)-bd_dom_sf"/>
</dbReference>
<name>A0A9X4B1V8_9CLOT</name>
<organism evidence="8 9">
    <name type="scientific">Clostridium tertium</name>
    <dbReference type="NCBI Taxonomy" id="1559"/>
    <lineage>
        <taxon>Bacteria</taxon>
        <taxon>Bacillati</taxon>
        <taxon>Bacillota</taxon>
        <taxon>Clostridia</taxon>
        <taxon>Eubacteriales</taxon>
        <taxon>Clostridiaceae</taxon>
        <taxon>Clostridium</taxon>
    </lineage>
</organism>
<reference evidence="8" key="1">
    <citation type="submission" date="2022-05" db="EMBL/GenBank/DDBJ databases">
        <title>Draft genome sequence of Clostridium tertium strain CP3 isolated from Peru.</title>
        <authorList>
            <person name="Hurtado R."/>
            <person name="Lima L."/>
            <person name="Sousa T."/>
            <person name="Jaiswal A.K."/>
            <person name="Tiwari S."/>
            <person name="Maturrano L."/>
            <person name="Brenig B."/>
            <person name="Azevedo V."/>
        </authorList>
    </citation>
    <scope>NUCLEOTIDE SEQUENCE</scope>
    <source>
        <strain evidence="8">CP3</strain>
    </source>
</reference>
<dbReference type="SUPFAM" id="SSF51735">
    <property type="entry name" value="NAD(P)-binding Rossmann-fold domains"/>
    <property type="match status" value="1"/>
</dbReference>
<dbReference type="RefSeq" id="WP_008681110.1">
    <property type="nucleotide sequence ID" value="NZ_CABKOG010000003.1"/>
</dbReference>
<dbReference type="Proteomes" id="UP001141183">
    <property type="component" value="Unassembled WGS sequence"/>
</dbReference>
<dbReference type="Pfam" id="PF00107">
    <property type="entry name" value="ADH_zinc_N"/>
    <property type="match status" value="1"/>
</dbReference>
<dbReference type="Gene3D" id="3.40.50.720">
    <property type="entry name" value="NAD(P)-binding Rossmann-like Domain"/>
    <property type="match status" value="1"/>
</dbReference>
<sequence length="376" mass="41310">MKAIVYKGVRDVRVENVENPKIEHNEDIIVKVTSTAICGSDLHLIHGMVPNLKKGSVLGHETMGIVEEVGKDVKKIKKGDRVIVPFPVSCGHCWYCEHELYSQCDNSNPYGEAGGLLGYSDTFGGYDGGQAEYLRVPYANVGPTIIPEGLEDEQVLFLTDILPTSYWGVEMSCMKKGDTVVVLGCGPVGLLSIKWAIFKGAKRVIAVDCVDYRLNHAKSYKGVETVNLEDYDDTGEYLKELTNGGADVVIDCVGMDGKMSTFEKIESMLKLQGGSKSAIEIASRAIRKCGTVSMVGVYGARYNLFPLGDFFSRNVTLKMGQCPAQAYVNPILKLIQEGKFDARDIITHKISLSDGEHAYDIFDNKKDNCIKVILKP</sequence>
<protein>
    <submittedName>
        <fullName evidence="8">Glutathione-dependent formaldehyde dehydrogenase</fullName>
    </submittedName>
</protein>
<dbReference type="SUPFAM" id="SSF50129">
    <property type="entry name" value="GroES-like"/>
    <property type="match status" value="1"/>
</dbReference>
<proteinExistence type="inferred from homology"/>
<gene>
    <name evidence="8" type="ORF">NE398_05110</name>
</gene>